<accession>A0A1F5SEK9</accession>
<dbReference type="Pfam" id="PF03372">
    <property type="entry name" value="Exo_endo_phos"/>
    <property type="match status" value="1"/>
</dbReference>
<proteinExistence type="predicted"/>
<dbReference type="GO" id="GO:0006506">
    <property type="term" value="P:GPI anchor biosynthetic process"/>
    <property type="evidence" value="ECO:0007669"/>
    <property type="project" value="TreeGrafter"/>
</dbReference>
<gene>
    <name evidence="2" type="ORF">A2227_07305</name>
</gene>
<dbReference type="Proteomes" id="UP000178367">
    <property type="component" value="Unassembled WGS sequence"/>
</dbReference>
<reference evidence="2 3" key="1">
    <citation type="journal article" date="2016" name="Nat. Commun.">
        <title>Thousands of microbial genomes shed light on interconnected biogeochemical processes in an aquifer system.</title>
        <authorList>
            <person name="Anantharaman K."/>
            <person name="Brown C.T."/>
            <person name="Hug L.A."/>
            <person name="Sharon I."/>
            <person name="Castelle C.J."/>
            <person name="Probst A.J."/>
            <person name="Thomas B.C."/>
            <person name="Singh A."/>
            <person name="Wilkins M.J."/>
            <person name="Karaoz U."/>
            <person name="Brodie E.L."/>
            <person name="Williams K.H."/>
            <person name="Hubbard S.S."/>
            <person name="Banfield J.F."/>
        </authorList>
    </citation>
    <scope>NUCLEOTIDE SEQUENCE [LARGE SCALE GENOMIC DNA]</scope>
</reference>
<dbReference type="PANTHER" id="PTHR14859">
    <property type="entry name" value="CALCOFLUOR WHITE HYPERSENSITIVE PROTEIN PRECURSOR"/>
    <property type="match status" value="1"/>
</dbReference>
<dbReference type="SUPFAM" id="SSF56219">
    <property type="entry name" value="DNase I-like"/>
    <property type="match status" value="1"/>
</dbReference>
<comment type="caution">
    <text evidence="2">The sequence shown here is derived from an EMBL/GenBank/DDBJ whole genome shotgun (WGS) entry which is preliminary data.</text>
</comment>
<protein>
    <recommendedName>
        <fullName evidence="1">Endonuclease/exonuclease/phosphatase domain-containing protein</fullName>
    </recommendedName>
</protein>
<dbReference type="InterPro" id="IPR005135">
    <property type="entry name" value="Endo/exonuclease/phosphatase"/>
</dbReference>
<dbReference type="PANTHER" id="PTHR14859:SF1">
    <property type="entry name" value="PGAP2-INTERACTING PROTEIN"/>
    <property type="match status" value="1"/>
</dbReference>
<dbReference type="InterPro" id="IPR051916">
    <property type="entry name" value="GPI-anchor_lipid_remodeler"/>
</dbReference>
<sequence length="271" mass="31721">MRRRWHFFMDKQALKLMTLNIRHGWKIGQKNPFRRNVFQGRTRIEKNLDEIAFLHRTEEADIVALQEADRCALWSGKFNHIAYLAAKAGYREAIQGEHVNRPKLAPKLSLNLLYGTALLSRLPMSDSRSVSFDPSPPMFRKGFVTGTIVWPGRPETEVDIVSLHLDCYRSRIRSRQADEIMDFFYPRRRPMVVMGDFNCEWHHKKSSLRRLCDRLDLKTYAPEMRIPTCPKIGRRVDWILVSPELEFLSYRILSEIKVSDHKPVVATIGLK</sequence>
<dbReference type="AlphaFoldDB" id="A0A1F5SEK9"/>
<dbReference type="GO" id="GO:0016020">
    <property type="term" value="C:membrane"/>
    <property type="evidence" value="ECO:0007669"/>
    <property type="project" value="GOC"/>
</dbReference>
<dbReference type="EMBL" id="MFGB01000023">
    <property type="protein sequence ID" value="OGF25127.1"/>
    <property type="molecule type" value="Genomic_DNA"/>
</dbReference>
<evidence type="ECO:0000259" key="1">
    <source>
        <dbReference type="Pfam" id="PF03372"/>
    </source>
</evidence>
<evidence type="ECO:0000313" key="2">
    <source>
        <dbReference type="EMBL" id="OGF25127.1"/>
    </source>
</evidence>
<dbReference type="InterPro" id="IPR036691">
    <property type="entry name" value="Endo/exonu/phosph_ase_sf"/>
</dbReference>
<dbReference type="STRING" id="1797994.A2227_07305"/>
<dbReference type="Gene3D" id="3.60.10.10">
    <property type="entry name" value="Endonuclease/exonuclease/phosphatase"/>
    <property type="match status" value="1"/>
</dbReference>
<name>A0A1F5SEK9_9BACT</name>
<dbReference type="GO" id="GO:0003824">
    <property type="term" value="F:catalytic activity"/>
    <property type="evidence" value="ECO:0007669"/>
    <property type="project" value="InterPro"/>
</dbReference>
<feature type="domain" description="Endonuclease/exonuclease/phosphatase" evidence="1">
    <location>
        <begin position="17"/>
        <end position="261"/>
    </location>
</feature>
<evidence type="ECO:0000313" key="3">
    <source>
        <dbReference type="Proteomes" id="UP000178367"/>
    </source>
</evidence>
<organism evidence="2 3">
    <name type="scientific">Candidatus Falkowbacteria bacterium RIFOXYA2_FULL_47_19</name>
    <dbReference type="NCBI Taxonomy" id="1797994"/>
    <lineage>
        <taxon>Bacteria</taxon>
        <taxon>Candidatus Falkowiibacteriota</taxon>
    </lineage>
</organism>